<dbReference type="GeneTree" id="ENSGT00390000009670"/>
<feature type="non-terminal residue" evidence="2">
    <location>
        <position position="1"/>
    </location>
</feature>
<feature type="compositionally biased region" description="Low complexity" evidence="1">
    <location>
        <begin position="37"/>
        <end position="49"/>
    </location>
</feature>
<dbReference type="Ensembl" id="ENSMUST00000196401.2">
    <property type="protein sequence ID" value="ENSMUSP00000142496.2"/>
    <property type="gene ID" value="ENSMUSG00000029404.16"/>
</dbReference>
<dbReference type="ExpressionAtlas" id="A0A0G2JDT7">
    <property type="expression patterns" value="baseline and differential"/>
</dbReference>
<protein>
    <submittedName>
        <fullName evidence="2">ADP-ribosylation factor-like 6 interacting protein 4</fullName>
    </submittedName>
</protein>
<reference evidence="2 4" key="2">
    <citation type="journal article" date="2011" name="PLoS Biol.">
        <title>Modernizing reference genome assemblies.</title>
        <authorList>
            <person name="Church D.M."/>
            <person name="Schneider V.A."/>
            <person name="Graves T."/>
            <person name="Auger K."/>
            <person name="Cunningham F."/>
            <person name="Bouk N."/>
            <person name="Chen H.C."/>
            <person name="Agarwala R."/>
            <person name="McLaren W.M."/>
            <person name="Ritchie G.R."/>
            <person name="Albracht D."/>
            <person name="Kremitzki M."/>
            <person name="Rock S."/>
            <person name="Kotkiewicz H."/>
            <person name="Kremitzki C."/>
            <person name="Wollam A."/>
            <person name="Trani L."/>
            <person name="Fulton L."/>
            <person name="Fulton R."/>
            <person name="Matthews L."/>
            <person name="Whitehead S."/>
            <person name="Chow W."/>
            <person name="Torrance J."/>
            <person name="Dunn M."/>
            <person name="Harden G."/>
            <person name="Threadgold G."/>
            <person name="Wood J."/>
            <person name="Collins J."/>
            <person name="Heath P."/>
            <person name="Griffiths G."/>
            <person name="Pelan S."/>
            <person name="Grafham D."/>
            <person name="Eichler E.E."/>
            <person name="Weinstock G."/>
            <person name="Mardis E.R."/>
            <person name="Wilson R.K."/>
            <person name="Howe K."/>
            <person name="Flicek P."/>
            <person name="Hubbard T."/>
        </authorList>
    </citation>
    <scope>NUCLEOTIDE SEQUENCE [LARGE SCALE GENOMIC DNA]</scope>
    <source>
        <strain evidence="2 4">C57BL/6J</strain>
    </source>
</reference>
<gene>
    <name evidence="2 3" type="primary">Arl6ip4</name>
</gene>
<feature type="region of interest" description="Disordered" evidence="1">
    <location>
        <begin position="1"/>
        <end position="49"/>
    </location>
</feature>
<reference evidence="2" key="3">
    <citation type="submission" date="2025-08" db="UniProtKB">
        <authorList>
            <consortium name="Ensembl"/>
        </authorList>
    </citation>
    <scope>IDENTIFICATION</scope>
    <source>
        <strain evidence="2">C57BL/6J</strain>
    </source>
</reference>
<reference evidence="2 4" key="1">
    <citation type="journal article" date="2009" name="PLoS Biol.">
        <title>Lineage-specific biology revealed by a finished genome assembly of the mouse.</title>
        <authorList>
            <consortium name="Mouse Genome Sequencing Consortium"/>
            <person name="Church D.M."/>
            <person name="Goodstadt L."/>
            <person name="Hillier L.W."/>
            <person name="Zody M.C."/>
            <person name="Goldstein S."/>
            <person name="She X."/>
            <person name="Bult C.J."/>
            <person name="Agarwala R."/>
            <person name="Cherry J.L."/>
            <person name="DiCuccio M."/>
            <person name="Hlavina W."/>
            <person name="Kapustin Y."/>
            <person name="Meric P."/>
            <person name="Maglott D."/>
            <person name="Birtle Z."/>
            <person name="Marques A.C."/>
            <person name="Graves T."/>
            <person name="Zhou S."/>
            <person name="Teague B."/>
            <person name="Potamousis K."/>
            <person name="Churas C."/>
            <person name="Place M."/>
            <person name="Herschleb J."/>
            <person name="Runnheim R."/>
            <person name="Forrest D."/>
            <person name="Amos-Landgraf J."/>
            <person name="Schwartz D.C."/>
            <person name="Cheng Z."/>
            <person name="Lindblad-Toh K."/>
            <person name="Eichler E.E."/>
            <person name="Ponting C.P."/>
        </authorList>
    </citation>
    <scope>NUCLEOTIDE SEQUENCE [LARGE SCALE GENOMIC DNA]</scope>
    <source>
        <strain evidence="2 4">C57BL/6J</strain>
    </source>
</reference>
<evidence type="ECO:0000313" key="3">
    <source>
        <dbReference type="MGI" id="MGI:1929500"/>
    </source>
</evidence>
<proteinExistence type="predicted"/>
<dbReference type="Antibodypedia" id="31741">
    <property type="antibodies" value="96 antibodies from 22 providers"/>
</dbReference>
<sequence>THDKGGVGCPTERYSKGGGPRDRTHKAHQGRRRGFRGNRNQRTTQRDQQGCHPRFVNCCW</sequence>
<dbReference type="Bgee" id="ENSMUSG00000029404">
    <property type="expression patterns" value="Expressed in floor plate of midbrain and 271 other cell types or tissues"/>
</dbReference>
<accession>A0A0G2JDT7</accession>
<feature type="compositionally biased region" description="Basic and acidic residues" evidence="1">
    <location>
        <begin position="13"/>
        <end position="22"/>
    </location>
</feature>
<dbReference type="AlphaFoldDB" id="A0A0G2JDT7"/>
<reference evidence="2" key="4">
    <citation type="submission" date="2025-09" db="UniProtKB">
        <authorList>
            <consortium name="Ensembl"/>
        </authorList>
    </citation>
    <scope>IDENTIFICATION</scope>
    <source>
        <strain evidence="2">C57BL/6J</strain>
    </source>
</reference>
<organism evidence="2 4">
    <name type="scientific">Mus musculus</name>
    <name type="common">Mouse</name>
    <dbReference type="NCBI Taxonomy" id="10090"/>
    <lineage>
        <taxon>Eukaryota</taxon>
        <taxon>Metazoa</taxon>
        <taxon>Chordata</taxon>
        <taxon>Craniata</taxon>
        <taxon>Vertebrata</taxon>
        <taxon>Euteleostomi</taxon>
        <taxon>Mammalia</taxon>
        <taxon>Eutheria</taxon>
        <taxon>Euarchontoglires</taxon>
        <taxon>Glires</taxon>
        <taxon>Rodentia</taxon>
        <taxon>Myomorpha</taxon>
        <taxon>Muroidea</taxon>
        <taxon>Muridae</taxon>
        <taxon>Murinae</taxon>
        <taxon>Mus</taxon>
        <taxon>Mus</taxon>
    </lineage>
</organism>
<dbReference type="Proteomes" id="UP000000589">
    <property type="component" value="Chromosome 5"/>
</dbReference>
<dbReference type="AGR" id="MGI:1929500"/>
<dbReference type="VEuPathDB" id="HostDB:ENSMUSG00000029404"/>
<feature type="compositionally biased region" description="Basic residues" evidence="1">
    <location>
        <begin position="23"/>
        <end position="36"/>
    </location>
</feature>
<evidence type="ECO:0000313" key="4">
    <source>
        <dbReference type="Proteomes" id="UP000000589"/>
    </source>
</evidence>
<name>A0A0G2JDT7_MOUSE</name>
<dbReference type="MGI" id="MGI:1929500">
    <property type="gene designation" value="Arl6ip4"/>
</dbReference>
<evidence type="ECO:0000313" key="2">
    <source>
        <dbReference type="Ensembl" id="ENSMUSP00000142496.2"/>
    </source>
</evidence>
<evidence type="ECO:0000256" key="1">
    <source>
        <dbReference type="SAM" id="MobiDB-lite"/>
    </source>
</evidence>
<keyword evidence="4" id="KW-1185">Reference proteome</keyword>